<dbReference type="EMBL" id="FNJW01000008">
    <property type="protein sequence ID" value="SDQ15519.1"/>
    <property type="molecule type" value="Genomic_DNA"/>
</dbReference>
<gene>
    <name evidence="1" type="ORF">SAMN04487752_0999</name>
</gene>
<dbReference type="OrthoDB" id="9898821at2"/>
<reference evidence="2" key="1">
    <citation type="submission" date="2016-10" db="EMBL/GenBank/DDBJ databases">
        <authorList>
            <person name="Varghese N."/>
            <person name="Submissions S."/>
        </authorList>
    </citation>
    <scope>NUCLEOTIDE SEQUENCE [LARGE SCALE GENOMIC DNA]</scope>
    <source>
        <strain evidence="2">MPL-11</strain>
    </source>
</reference>
<dbReference type="Proteomes" id="UP000199481">
    <property type="component" value="Unassembled WGS sequence"/>
</dbReference>
<protein>
    <submittedName>
        <fullName evidence="1">Uncharacterized protein</fullName>
    </submittedName>
</protein>
<evidence type="ECO:0000313" key="2">
    <source>
        <dbReference type="Proteomes" id="UP000199481"/>
    </source>
</evidence>
<sequence length="72" mass="8685">MDEREEIGICYKEDLYTELVYIDKEEKDSVLKIIMDETIDVFKIADKEIKKSELDSLMFEGMTIQFYEQEEF</sequence>
<proteinExistence type="predicted"/>
<organism evidence="1 2">
    <name type="scientific">Carnobacterium viridans</name>
    <dbReference type="NCBI Taxonomy" id="174587"/>
    <lineage>
        <taxon>Bacteria</taxon>
        <taxon>Bacillati</taxon>
        <taxon>Bacillota</taxon>
        <taxon>Bacilli</taxon>
        <taxon>Lactobacillales</taxon>
        <taxon>Carnobacteriaceae</taxon>
        <taxon>Carnobacterium</taxon>
    </lineage>
</organism>
<evidence type="ECO:0000313" key="1">
    <source>
        <dbReference type="EMBL" id="SDQ15519.1"/>
    </source>
</evidence>
<dbReference type="RefSeq" id="WP_035023651.1">
    <property type="nucleotide sequence ID" value="NZ_CP084916.1"/>
</dbReference>
<accession>A0A1H0YJX7</accession>
<name>A0A1H0YJX7_9LACT</name>
<dbReference type="AlphaFoldDB" id="A0A1H0YJX7"/>
<keyword evidence="2" id="KW-1185">Reference proteome</keyword>